<dbReference type="InterPro" id="IPR002888">
    <property type="entry name" value="2Fe-2S-bd"/>
</dbReference>
<comment type="similarity">
    <text evidence="3">Belongs to the xanthine dehydrogenase family.</text>
</comment>
<evidence type="ECO:0000256" key="15">
    <source>
        <dbReference type="ARBA" id="ARBA00034078"/>
    </source>
</evidence>
<dbReference type="InterPro" id="IPR000674">
    <property type="entry name" value="Ald_Oxase/Xan_DH_a/b"/>
</dbReference>
<dbReference type="Proteomes" id="UP000410492">
    <property type="component" value="Unassembled WGS sequence"/>
</dbReference>
<dbReference type="InterPro" id="IPR002346">
    <property type="entry name" value="Mopterin_DH_FAD-bd"/>
</dbReference>
<keyword evidence="13" id="KW-0520">NAD</keyword>
<keyword evidence="12 17" id="KW-0411">Iron-sulfur</keyword>
<dbReference type="InterPro" id="IPR046867">
    <property type="entry name" value="AldOxase/xan_DH_MoCoBD2"/>
</dbReference>
<keyword evidence="11 17" id="KW-0408">Iron</keyword>
<reference evidence="20 21" key="1">
    <citation type="submission" date="2019-01" db="EMBL/GenBank/DDBJ databases">
        <authorList>
            <person name="Sayadi A."/>
        </authorList>
    </citation>
    <scope>NUCLEOTIDE SEQUENCE [LARGE SCALE GENOMIC DNA]</scope>
</reference>
<dbReference type="OrthoDB" id="8300278at2759"/>
<evidence type="ECO:0000256" key="8">
    <source>
        <dbReference type="ARBA" id="ARBA00022723"/>
    </source>
</evidence>
<keyword evidence="14" id="KW-0576">Peroxisome</keyword>
<name>A0A653BJC8_CALMS</name>
<dbReference type="GO" id="GO:0005506">
    <property type="term" value="F:iron ion binding"/>
    <property type="evidence" value="ECO:0007669"/>
    <property type="project" value="InterPro"/>
</dbReference>
<dbReference type="SUPFAM" id="SSF47741">
    <property type="entry name" value="CO dehydrogenase ISP C-domain like"/>
    <property type="match status" value="1"/>
</dbReference>
<keyword evidence="5 17" id="KW-0500">Molybdenum</keyword>
<dbReference type="Pfam" id="PF02738">
    <property type="entry name" value="MoCoBD_1"/>
    <property type="match status" value="1"/>
</dbReference>
<comment type="cofactor">
    <cofactor evidence="17">
        <name>Mo-molybdopterin</name>
        <dbReference type="ChEBI" id="CHEBI:71302"/>
    </cofactor>
    <text evidence="17">Binds 1 Mo-molybdopterin (Mo-MPT) cofactor per subunit.</text>
</comment>
<dbReference type="InterPro" id="IPR001041">
    <property type="entry name" value="2Fe-2S_ferredoxin-type"/>
</dbReference>
<dbReference type="PANTHER" id="PTHR11908">
    <property type="entry name" value="XANTHINE DEHYDROGENASE"/>
    <property type="match status" value="1"/>
</dbReference>
<dbReference type="SUPFAM" id="SSF56176">
    <property type="entry name" value="FAD-binding/transporter-associated domain-like"/>
    <property type="match status" value="1"/>
</dbReference>
<dbReference type="InterPro" id="IPR016166">
    <property type="entry name" value="FAD-bd_PCMH"/>
</dbReference>
<feature type="binding site" evidence="17">
    <location>
        <position position="159"/>
    </location>
    <ligand>
        <name>[2Fe-2S] cluster</name>
        <dbReference type="ChEBI" id="CHEBI:190135"/>
        <label>2</label>
    </ligand>
</feature>
<keyword evidence="8 17" id="KW-0479">Metal-binding</keyword>
<comment type="cofactor">
    <cofactor evidence="15">
        <name>[2Fe-2S] cluster</name>
        <dbReference type="ChEBI" id="CHEBI:190135"/>
    </cofactor>
</comment>
<feature type="binding site" evidence="17">
    <location>
        <position position="60"/>
    </location>
    <ligand>
        <name>[2Fe-2S] cluster</name>
        <dbReference type="ChEBI" id="CHEBI:190135"/>
        <label>1</label>
    </ligand>
</feature>
<dbReference type="SMART" id="SM01092">
    <property type="entry name" value="CO_deh_flav_C"/>
    <property type="match status" value="1"/>
</dbReference>
<dbReference type="Pfam" id="PF03450">
    <property type="entry name" value="CO_deh_flav_C"/>
    <property type="match status" value="1"/>
</dbReference>
<dbReference type="Gene3D" id="3.10.20.30">
    <property type="match status" value="1"/>
</dbReference>
<dbReference type="GO" id="GO:0071949">
    <property type="term" value="F:FAD binding"/>
    <property type="evidence" value="ECO:0007669"/>
    <property type="project" value="InterPro"/>
</dbReference>
<keyword evidence="10" id="KW-0560">Oxidoreductase</keyword>
<evidence type="ECO:0000256" key="6">
    <source>
        <dbReference type="ARBA" id="ARBA00022630"/>
    </source>
</evidence>
<dbReference type="Gene3D" id="3.30.390.50">
    <property type="entry name" value="CO dehydrogenase flavoprotein, C-terminal domain"/>
    <property type="match status" value="1"/>
</dbReference>
<feature type="binding site" evidence="17">
    <location>
        <position position="161"/>
    </location>
    <ligand>
        <name>[2Fe-2S] cluster</name>
        <dbReference type="ChEBI" id="CHEBI:190135"/>
        <label>2</label>
    </ligand>
</feature>
<dbReference type="Gene3D" id="1.10.150.120">
    <property type="entry name" value="[2Fe-2S]-binding domain"/>
    <property type="match status" value="1"/>
</dbReference>
<dbReference type="InterPro" id="IPR008274">
    <property type="entry name" value="AldOxase/xan_DH_MoCoBD1"/>
</dbReference>
<evidence type="ECO:0000256" key="13">
    <source>
        <dbReference type="ARBA" id="ARBA00023027"/>
    </source>
</evidence>
<evidence type="ECO:0000256" key="3">
    <source>
        <dbReference type="ARBA" id="ARBA00006849"/>
    </source>
</evidence>
<evidence type="ECO:0000256" key="5">
    <source>
        <dbReference type="ARBA" id="ARBA00022505"/>
    </source>
</evidence>
<protein>
    <recommendedName>
        <fullName evidence="22">FAD-binding PCMH-type domain-containing protein</fullName>
    </recommendedName>
</protein>
<dbReference type="SUPFAM" id="SSF55447">
    <property type="entry name" value="CO dehydrogenase flavoprotein C-terminal domain-like"/>
    <property type="match status" value="1"/>
</dbReference>
<dbReference type="InterPro" id="IPR036010">
    <property type="entry name" value="2Fe-2S_ferredoxin-like_sf"/>
</dbReference>
<dbReference type="PIRSF" id="PIRSF000127">
    <property type="entry name" value="Xanthine_DH"/>
    <property type="match status" value="1"/>
</dbReference>
<keyword evidence="21" id="KW-1185">Reference proteome</keyword>
<sequence length="957" mass="106512">MEKCSVDKKFKNLDKIQLHISGVEYTVNTADVSPETTLNSYLREKSNLTGTKRMCVEGGCGTCIVAVEENVNGKRNVFAVNSCLVSILSCHGWKIHTVEGIGGPVQGFHPVQTTLARGNGTQCGFCSPGMVMNMFALMEGDGKQLSESTVENSFGGVLCRCTGYRPIVHSFRSLVRKEQGVIKDIEDMKPCKIDGECRTDCKQKCKQESYYHAFQQSKWVKVHNLNDLLDILISAEDASYQLVGGNTARGVYYITNPPQLYVDITSVNELTTFYVDARSLILGANITLNKTTEIFKNVANEYQNFQYLRDMAQHIEKVATVPVRNIGTIAGNLMIKHKHNEFPSDIFLIMETFKATLSIVDTSDEEILCSPQDFLRLNMSKKVIKHIILKPIDGTHQWKTYKIMPRAQNAHADVNAGFLFKLDGSQAKVESANIIFGGISKIFIHAGKTEELLKGKTLFDNKTLKQAFQSLDAEIQPTWEPPEATPTYRKNLAIALFYKFILNKCPRELLTNSRLSSGGTMLQRPLSVATQEFGTNPQNYPLSEPVPKVEAVAQTSGQAEYCADLPNLPKQTFGAFVTAAAVANSHIDQIDASEALDLPGVQALFTAEDIPGNNTFQPKMMGTLPVQEELFCTGRVKYYYQPIGLIVADSQETALKAAEMVKIKYTAPTEAPFLNVKQVVEANAKNRMKHNTNFVPRKKGNDIKKIIKGDYYMSWQYHFHMEVQCCQVVPTEDGLDIYPASQWMDLAQLAAAEALAIPTQTINVKVRRLGGGFGAKISRSAMLSTAASLAAYKLRRPVKIWLPFITNMNVMGKRYPLLCRYEVAVNAQGVIQYLKAGTLEGMGSIESIFEQISYEMNLDPIQVRLANTDKVKHAKIMDYWKDIQTWADIPARQQAIKSFNAQNRWKKRGMSLIPMAWTLEFSANFSVLVSIVHGDGGIMVSHGGIEMGQGINTKVCN</sequence>
<feature type="binding site" evidence="17">
    <location>
        <position position="123"/>
    </location>
    <ligand>
        <name>[2Fe-2S] cluster</name>
        <dbReference type="ChEBI" id="CHEBI:190135"/>
        <label>2</label>
    </ligand>
</feature>
<feature type="domain" description="FAD-binding PCMH-type" evidence="19">
    <location>
        <begin position="212"/>
        <end position="394"/>
    </location>
</feature>
<dbReference type="Gene3D" id="3.30.465.10">
    <property type="match status" value="1"/>
</dbReference>
<comment type="cofactor">
    <cofactor evidence="17">
        <name>[2Fe-2S] cluster</name>
        <dbReference type="ChEBI" id="CHEBI:190135"/>
    </cofactor>
    <text evidence="17">Binds 2 [2Fe-2S] clusters.</text>
</comment>
<evidence type="ECO:0000256" key="2">
    <source>
        <dbReference type="ARBA" id="ARBA00004275"/>
    </source>
</evidence>
<dbReference type="Pfam" id="PF20256">
    <property type="entry name" value="MoCoBD_2"/>
    <property type="match status" value="1"/>
</dbReference>
<comment type="subunit">
    <text evidence="4">Homodimer.</text>
</comment>
<comment type="subcellular location">
    <subcellularLocation>
        <location evidence="2">Peroxisome</location>
    </subcellularLocation>
</comment>
<accession>A0A653BJC8</accession>
<feature type="binding site" evidence="17">
    <location>
        <position position="742"/>
    </location>
    <ligand>
        <name>Mo-molybdopterin</name>
        <dbReference type="ChEBI" id="CHEBI:71302"/>
    </ligand>
    <ligandPart>
        <name>Mo</name>
        <dbReference type="ChEBI" id="CHEBI:28685"/>
    </ligandPart>
</feature>
<evidence type="ECO:0000259" key="18">
    <source>
        <dbReference type="PROSITE" id="PS51085"/>
    </source>
</evidence>
<dbReference type="FunFam" id="3.30.390.50:FF:000003">
    <property type="entry name" value="Aldehyde oxidase1"/>
    <property type="match status" value="1"/>
</dbReference>
<keyword evidence="9 16" id="KW-0274">FAD</keyword>
<comment type="cofactor">
    <cofactor evidence="1 16">
        <name>FAD</name>
        <dbReference type="ChEBI" id="CHEBI:57692"/>
    </cofactor>
</comment>
<dbReference type="Pfam" id="PF01315">
    <property type="entry name" value="Ald_Xan_dh_C"/>
    <property type="match status" value="1"/>
</dbReference>
<dbReference type="InterPro" id="IPR005107">
    <property type="entry name" value="CO_DH_flav_C"/>
</dbReference>
<evidence type="ECO:0000256" key="4">
    <source>
        <dbReference type="ARBA" id="ARBA00011738"/>
    </source>
</evidence>
<keyword evidence="7 17" id="KW-0001">2Fe-2S</keyword>
<organism evidence="20 21">
    <name type="scientific">Callosobruchus maculatus</name>
    <name type="common">Southern cowpea weevil</name>
    <name type="synonym">Pulse bruchid</name>
    <dbReference type="NCBI Taxonomy" id="64391"/>
    <lineage>
        <taxon>Eukaryota</taxon>
        <taxon>Metazoa</taxon>
        <taxon>Ecdysozoa</taxon>
        <taxon>Arthropoda</taxon>
        <taxon>Hexapoda</taxon>
        <taxon>Insecta</taxon>
        <taxon>Pterygota</taxon>
        <taxon>Neoptera</taxon>
        <taxon>Endopterygota</taxon>
        <taxon>Coleoptera</taxon>
        <taxon>Polyphaga</taxon>
        <taxon>Cucujiformia</taxon>
        <taxon>Chrysomeloidea</taxon>
        <taxon>Chrysomelidae</taxon>
        <taxon>Bruchinae</taxon>
        <taxon>Bruchini</taxon>
        <taxon>Callosobruchus</taxon>
    </lineage>
</organism>
<dbReference type="InterPro" id="IPR036884">
    <property type="entry name" value="2Fe-2S-bd_dom_sf"/>
</dbReference>
<evidence type="ECO:0000259" key="19">
    <source>
        <dbReference type="PROSITE" id="PS51387"/>
    </source>
</evidence>
<dbReference type="InterPro" id="IPR016169">
    <property type="entry name" value="FAD-bd_PCMH_sub2"/>
</dbReference>
<evidence type="ECO:0000256" key="16">
    <source>
        <dbReference type="PIRSR" id="PIRSR000127-2"/>
    </source>
</evidence>
<feature type="binding site" evidence="17">
    <location>
        <position position="63"/>
    </location>
    <ligand>
        <name>[2Fe-2S] cluster</name>
        <dbReference type="ChEBI" id="CHEBI:190135"/>
        <label>1</label>
    </ligand>
</feature>
<keyword evidence="6" id="KW-0285">Flavoprotein</keyword>
<evidence type="ECO:0000256" key="1">
    <source>
        <dbReference type="ARBA" id="ARBA00001974"/>
    </source>
</evidence>
<evidence type="ECO:0000256" key="9">
    <source>
        <dbReference type="ARBA" id="ARBA00022827"/>
    </source>
</evidence>
<dbReference type="SUPFAM" id="SSF54292">
    <property type="entry name" value="2Fe-2S ferredoxin-like"/>
    <property type="match status" value="1"/>
</dbReference>
<gene>
    <name evidence="20" type="ORF">CALMAC_LOCUS1467</name>
</gene>
<dbReference type="Gene3D" id="3.90.1170.50">
    <property type="entry name" value="Aldehyde oxidase/xanthine dehydrogenase, a/b hammerhead"/>
    <property type="match status" value="1"/>
</dbReference>
<dbReference type="InterPro" id="IPR016208">
    <property type="entry name" value="Ald_Oxase/xanthine_DH-like"/>
</dbReference>
<evidence type="ECO:0000256" key="12">
    <source>
        <dbReference type="ARBA" id="ARBA00023014"/>
    </source>
</evidence>
<evidence type="ECO:0000256" key="7">
    <source>
        <dbReference type="ARBA" id="ARBA00022714"/>
    </source>
</evidence>
<evidence type="ECO:0000256" key="11">
    <source>
        <dbReference type="ARBA" id="ARBA00023004"/>
    </source>
</evidence>
<dbReference type="SUPFAM" id="SSF56003">
    <property type="entry name" value="Molybdenum cofactor-binding domain"/>
    <property type="match status" value="1"/>
</dbReference>
<dbReference type="InterPro" id="IPR012675">
    <property type="entry name" value="Beta-grasp_dom_sf"/>
</dbReference>
<dbReference type="InterPro" id="IPR006058">
    <property type="entry name" value="2Fe2S_fd_BS"/>
</dbReference>
<feature type="domain" description="2Fe-2S ferredoxin-type" evidence="18">
    <location>
        <begin position="14"/>
        <end position="101"/>
    </location>
</feature>
<dbReference type="InterPro" id="IPR036683">
    <property type="entry name" value="CO_DH_flav_C_dom_sf"/>
</dbReference>
<dbReference type="SMART" id="SM01008">
    <property type="entry name" value="Ald_Xan_dh_C"/>
    <property type="match status" value="1"/>
</dbReference>
<evidence type="ECO:0000256" key="10">
    <source>
        <dbReference type="ARBA" id="ARBA00023002"/>
    </source>
</evidence>
<dbReference type="Gene3D" id="3.30.365.10">
    <property type="entry name" value="Aldehyde oxidase/xanthine dehydrogenase, molybdopterin binding domain"/>
    <property type="match status" value="2"/>
</dbReference>
<dbReference type="InterPro" id="IPR036856">
    <property type="entry name" value="Ald_Oxase/Xan_DH_a/b_sf"/>
</dbReference>
<dbReference type="FunFam" id="3.30.365.10:FF:000001">
    <property type="entry name" value="Xanthine dehydrogenase oxidase"/>
    <property type="match status" value="1"/>
</dbReference>
<dbReference type="AlphaFoldDB" id="A0A653BJC8"/>
<feature type="binding site" evidence="17">
    <location>
        <position position="55"/>
    </location>
    <ligand>
        <name>[2Fe-2S] cluster</name>
        <dbReference type="ChEBI" id="CHEBI:190135"/>
        <label>1</label>
    </ligand>
</feature>
<evidence type="ECO:0000256" key="17">
    <source>
        <dbReference type="PIRSR" id="PIRSR000127-3"/>
    </source>
</evidence>
<feature type="binding site" evidence="17">
    <location>
        <position position="83"/>
    </location>
    <ligand>
        <name>[2Fe-2S] cluster</name>
        <dbReference type="ChEBI" id="CHEBI:190135"/>
        <label>1</label>
    </ligand>
</feature>
<evidence type="ECO:0000313" key="21">
    <source>
        <dbReference type="Proteomes" id="UP000410492"/>
    </source>
</evidence>
<dbReference type="EMBL" id="CAACVG010001742">
    <property type="protein sequence ID" value="VEN35584.1"/>
    <property type="molecule type" value="Genomic_DNA"/>
</dbReference>
<dbReference type="FunFam" id="3.30.465.10:FF:000013">
    <property type="entry name" value="Aldehyde oxidase"/>
    <property type="match status" value="1"/>
</dbReference>
<proteinExistence type="inferred from homology"/>
<evidence type="ECO:0000313" key="20">
    <source>
        <dbReference type="EMBL" id="VEN35584.1"/>
    </source>
</evidence>
<dbReference type="InterPro" id="IPR037165">
    <property type="entry name" value="AldOxase/xan_DH_Mopterin-bd_sf"/>
</dbReference>
<dbReference type="GO" id="GO:0016491">
    <property type="term" value="F:oxidoreductase activity"/>
    <property type="evidence" value="ECO:0007669"/>
    <property type="project" value="UniProtKB-KW"/>
</dbReference>
<dbReference type="Pfam" id="PF01799">
    <property type="entry name" value="Fer2_2"/>
    <property type="match status" value="1"/>
</dbReference>
<dbReference type="FunFam" id="3.10.20.30:FF:000012">
    <property type="entry name" value="Xanthine dehydrogenase/oxidase"/>
    <property type="match status" value="1"/>
</dbReference>
<feature type="binding site" evidence="16">
    <location>
        <position position="402"/>
    </location>
    <ligand>
        <name>FAD</name>
        <dbReference type="ChEBI" id="CHEBI:57692"/>
    </ligand>
</feature>
<evidence type="ECO:0000256" key="14">
    <source>
        <dbReference type="ARBA" id="ARBA00023140"/>
    </source>
</evidence>
<dbReference type="Pfam" id="PF00111">
    <property type="entry name" value="Fer2"/>
    <property type="match status" value="1"/>
</dbReference>
<dbReference type="CDD" id="cd00207">
    <property type="entry name" value="fer2"/>
    <property type="match status" value="1"/>
</dbReference>
<evidence type="ECO:0008006" key="22">
    <source>
        <dbReference type="Google" id="ProtNLM"/>
    </source>
</evidence>
<dbReference type="GO" id="GO:0051537">
    <property type="term" value="F:2 iron, 2 sulfur cluster binding"/>
    <property type="evidence" value="ECO:0007669"/>
    <property type="project" value="UniProtKB-KW"/>
</dbReference>
<feature type="binding site" evidence="17">
    <location>
        <position position="126"/>
    </location>
    <ligand>
        <name>[2Fe-2S] cluster</name>
        <dbReference type="ChEBI" id="CHEBI:190135"/>
        <label>2</label>
    </ligand>
</feature>
<dbReference type="PROSITE" id="PS00197">
    <property type="entry name" value="2FE2S_FER_1"/>
    <property type="match status" value="1"/>
</dbReference>
<dbReference type="GO" id="GO:0005777">
    <property type="term" value="C:peroxisome"/>
    <property type="evidence" value="ECO:0007669"/>
    <property type="project" value="UniProtKB-SubCell"/>
</dbReference>
<dbReference type="SUPFAM" id="SSF54665">
    <property type="entry name" value="CO dehydrogenase molybdoprotein N-domain-like"/>
    <property type="match status" value="1"/>
</dbReference>
<dbReference type="PROSITE" id="PS51085">
    <property type="entry name" value="2FE2S_FER_2"/>
    <property type="match status" value="1"/>
</dbReference>
<dbReference type="PANTHER" id="PTHR11908:SF132">
    <property type="entry name" value="ALDEHYDE OXIDASE 1-RELATED"/>
    <property type="match status" value="1"/>
</dbReference>
<dbReference type="Pfam" id="PF00941">
    <property type="entry name" value="FAD_binding_5"/>
    <property type="match status" value="1"/>
</dbReference>
<feature type="binding site" evidence="17">
    <location>
        <position position="773"/>
    </location>
    <ligand>
        <name>Mo-molybdopterin</name>
        <dbReference type="ChEBI" id="CHEBI:71302"/>
    </ligand>
    <ligandPart>
        <name>Mo</name>
        <dbReference type="ChEBI" id="CHEBI:28685"/>
    </ligandPart>
</feature>
<dbReference type="InterPro" id="IPR036318">
    <property type="entry name" value="FAD-bd_PCMH-like_sf"/>
</dbReference>
<dbReference type="PROSITE" id="PS51387">
    <property type="entry name" value="FAD_PCMH"/>
    <property type="match status" value="1"/>
</dbReference>